<keyword evidence="1" id="KW-0175">Coiled coil</keyword>
<feature type="region of interest" description="Disordered" evidence="2">
    <location>
        <begin position="179"/>
        <end position="210"/>
    </location>
</feature>
<feature type="region of interest" description="Disordered" evidence="2">
    <location>
        <begin position="85"/>
        <end position="106"/>
    </location>
</feature>
<evidence type="ECO:0000313" key="4">
    <source>
        <dbReference type="Proteomes" id="UP000002640"/>
    </source>
</evidence>
<evidence type="ECO:0000256" key="2">
    <source>
        <dbReference type="SAM" id="MobiDB-lite"/>
    </source>
</evidence>
<keyword evidence="4" id="KW-1185">Reference proteome</keyword>
<feature type="compositionally biased region" description="Low complexity" evidence="2">
    <location>
        <begin position="196"/>
        <end position="210"/>
    </location>
</feature>
<sequence>MSFSGSSAGTFACGLCSPDLAPPLPSVPSPASIAEVQRSASVTGNGPLRDLLDGYARLQDHCHALMALNGALVCHGSSLHHQAACHRDSTSSPDSTQHPGPVGRTDVASTVVVGPADGTQALEVIRLQDELRDALVRAGRVDELETRLASAIQDGDDIAAWFHGELKAARNRVTELEPRVGSVTSNQEASSDCGYSPSAPSLPPSASLSGDPALLRQLDACHAEREIARVALKKARAEVESLTEQLVEALAERDEAHGRRVQAQHQLHEAHVERDQAKRRAENAITDRARARSATREAEVVRSQLETEVASLSSQVTNLKHQLKTATTASLAAASNVKRLNDRVGVLETENAGCAERVERARAACLSVEQARDVLGQRLCAAAAAVGARLDLQDLIQEVDTIVRTTGTEIGSGVSRRSLPPPRAHRVHRRLKRSHVSDSEDDEHESEGHGEDYTGNSPVPSRATDSPKRVRTVGSLAAAQPSQQGASADVGEAVVSEIAADSVEVREGSTPTGHGREGIGNERAVDPNETPNEVQEATHTVVIDAAVGVGAVEYVRADDAPAEALVQSVVPIFGNVVPPVSNAAEWDDFDSVPWPIELRQITLSAITIFDLRDRIWPVRGWVIPVTPEPEPAKWQRELLTIENVTQLYASKPWSYLEEITNPITFLLTDPAFASLIGS</sequence>
<feature type="coiled-coil region" evidence="1">
    <location>
        <begin position="225"/>
        <end position="322"/>
    </location>
</feature>
<gene>
    <name evidence="3" type="ORF">PHYSODRAFT_348071</name>
</gene>
<feature type="compositionally biased region" description="Basic residues" evidence="2">
    <location>
        <begin position="423"/>
        <end position="434"/>
    </location>
</feature>
<dbReference type="SMR" id="G5A7E0"/>
<dbReference type="KEGG" id="psoj:PHYSODRAFT_348071"/>
<feature type="compositionally biased region" description="Low complexity" evidence="2">
    <location>
        <begin position="475"/>
        <end position="488"/>
    </location>
</feature>
<organism evidence="3 4">
    <name type="scientific">Phytophthora sojae (strain P6497)</name>
    <name type="common">Soybean stem and root rot agent</name>
    <name type="synonym">Phytophthora megasperma f. sp. glycines</name>
    <dbReference type="NCBI Taxonomy" id="1094619"/>
    <lineage>
        <taxon>Eukaryota</taxon>
        <taxon>Sar</taxon>
        <taxon>Stramenopiles</taxon>
        <taxon>Oomycota</taxon>
        <taxon>Peronosporomycetes</taxon>
        <taxon>Peronosporales</taxon>
        <taxon>Peronosporaceae</taxon>
        <taxon>Phytophthora</taxon>
    </lineage>
</organism>
<name>G5A7E0_PHYSP</name>
<dbReference type="RefSeq" id="XP_009535991.1">
    <property type="nucleotide sequence ID" value="XM_009537696.1"/>
</dbReference>
<dbReference type="InParanoid" id="G5A7E0"/>
<dbReference type="GeneID" id="20648937"/>
<accession>G5A7E0</accession>
<proteinExistence type="predicted"/>
<feature type="region of interest" description="Disordered" evidence="2">
    <location>
        <begin position="503"/>
        <end position="533"/>
    </location>
</feature>
<dbReference type="SUPFAM" id="SSF57997">
    <property type="entry name" value="Tropomyosin"/>
    <property type="match status" value="1"/>
</dbReference>
<evidence type="ECO:0000256" key="1">
    <source>
        <dbReference type="SAM" id="Coils"/>
    </source>
</evidence>
<protein>
    <submittedName>
        <fullName evidence="3">Uncharacterized protein</fullName>
    </submittedName>
</protein>
<dbReference type="AlphaFoldDB" id="G5A7E0"/>
<dbReference type="EMBL" id="JH159161">
    <property type="protein sequence ID" value="EGZ07819.1"/>
    <property type="molecule type" value="Genomic_DNA"/>
</dbReference>
<evidence type="ECO:0000313" key="3">
    <source>
        <dbReference type="EMBL" id="EGZ07819.1"/>
    </source>
</evidence>
<feature type="region of interest" description="Disordered" evidence="2">
    <location>
        <begin position="410"/>
        <end position="491"/>
    </location>
</feature>
<feature type="compositionally biased region" description="Basic and acidic residues" evidence="2">
    <location>
        <begin position="514"/>
        <end position="526"/>
    </location>
</feature>
<dbReference type="Proteomes" id="UP000002640">
    <property type="component" value="Unassembled WGS sequence"/>
</dbReference>
<reference evidence="3 4" key="1">
    <citation type="journal article" date="2006" name="Science">
        <title>Phytophthora genome sequences uncover evolutionary origins and mechanisms of pathogenesis.</title>
        <authorList>
            <person name="Tyler B.M."/>
            <person name="Tripathy S."/>
            <person name="Zhang X."/>
            <person name="Dehal P."/>
            <person name="Jiang R.H."/>
            <person name="Aerts A."/>
            <person name="Arredondo F.D."/>
            <person name="Baxter L."/>
            <person name="Bensasson D."/>
            <person name="Beynon J.L."/>
            <person name="Chapman J."/>
            <person name="Damasceno C.M."/>
            <person name="Dorrance A.E."/>
            <person name="Dou D."/>
            <person name="Dickerman A.W."/>
            <person name="Dubchak I.L."/>
            <person name="Garbelotto M."/>
            <person name="Gijzen M."/>
            <person name="Gordon S.G."/>
            <person name="Govers F."/>
            <person name="Grunwald N.J."/>
            <person name="Huang W."/>
            <person name="Ivors K.L."/>
            <person name="Jones R.W."/>
            <person name="Kamoun S."/>
            <person name="Krampis K."/>
            <person name="Lamour K.H."/>
            <person name="Lee M.K."/>
            <person name="McDonald W.H."/>
            <person name="Medina M."/>
            <person name="Meijer H.J."/>
            <person name="Nordberg E.K."/>
            <person name="Maclean D.J."/>
            <person name="Ospina-Giraldo M.D."/>
            <person name="Morris P.F."/>
            <person name="Phuntumart V."/>
            <person name="Putnam N.H."/>
            <person name="Rash S."/>
            <person name="Rose J.K."/>
            <person name="Sakihama Y."/>
            <person name="Salamov A.A."/>
            <person name="Savidor A."/>
            <person name="Scheuring C.F."/>
            <person name="Smith B.M."/>
            <person name="Sobral B.W."/>
            <person name="Terry A."/>
            <person name="Torto-Alalibo T.A."/>
            <person name="Win J."/>
            <person name="Xu Z."/>
            <person name="Zhang H."/>
            <person name="Grigoriev I.V."/>
            <person name="Rokhsar D.S."/>
            <person name="Boore J.L."/>
        </authorList>
    </citation>
    <scope>NUCLEOTIDE SEQUENCE [LARGE SCALE GENOMIC DNA]</scope>
    <source>
        <strain evidence="3 4">P6497</strain>
    </source>
</reference>